<feature type="transmembrane region" description="Helical" evidence="1">
    <location>
        <begin position="64"/>
        <end position="83"/>
    </location>
</feature>
<keyword evidence="1" id="KW-0472">Membrane</keyword>
<dbReference type="RefSeq" id="WP_147668019.1">
    <property type="nucleotide sequence ID" value="NZ_VDUW01000007.1"/>
</dbReference>
<dbReference type="AlphaFoldDB" id="A0A5C8NR43"/>
<feature type="transmembrane region" description="Helical" evidence="1">
    <location>
        <begin position="31"/>
        <end position="52"/>
    </location>
</feature>
<name>A0A5C8NR43_9BACI</name>
<keyword evidence="1" id="KW-0812">Transmembrane</keyword>
<proteinExistence type="predicted"/>
<organism evidence="2 3">
    <name type="scientific">Cerasibacillus terrae</name>
    <dbReference type="NCBI Taxonomy" id="2498845"/>
    <lineage>
        <taxon>Bacteria</taxon>
        <taxon>Bacillati</taxon>
        <taxon>Bacillota</taxon>
        <taxon>Bacilli</taxon>
        <taxon>Bacillales</taxon>
        <taxon>Bacillaceae</taxon>
        <taxon>Cerasibacillus</taxon>
    </lineage>
</organism>
<evidence type="ECO:0000256" key="1">
    <source>
        <dbReference type="SAM" id="Phobius"/>
    </source>
</evidence>
<evidence type="ECO:0000313" key="2">
    <source>
        <dbReference type="EMBL" id="TXL63606.1"/>
    </source>
</evidence>
<sequence>MKNESFSSKISSAIFDPLKTWAEASPGNWNMLLGSGFVLLLVGLILLFGFLRKIGEADERTKQIESKSLVIMLFGIIFCDLIFPKEYMWQIFFLFKYGIAFIASGIYLAVQYKKDFS</sequence>
<gene>
    <name evidence="2" type="ORF">FHP05_10485</name>
</gene>
<protein>
    <submittedName>
        <fullName evidence="2">DUF2178 domain-containing protein</fullName>
    </submittedName>
</protein>
<keyword evidence="1" id="KW-1133">Transmembrane helix</keyword>
<feature type="transmembrane region" description="Helical" evidence="1">
    <location>
        <begin position="89"/>
        <end position="110"/>
    </location>
</feature>
<dbReference type="OrthoDB" id="2314354at2"/>
<keyword evidence="3" id="KW-1185">Reference proteome</keyword>
<accession>A0A5C8NR43</accession>
<dbReference type="EMBL" id="VDUW01000007">
    <property type="protein sequence ID" value="TXL63606.1"/>
    <property type="molecule type" value="Genomic_DNA"/>
</dbReference>
<reference evidence="2 3" key="1">
    <citation type="submission" date="2019-06" db="EMBL/GenBank/DDBJ databases">
        <title>Cerasibacillus sp. nov., isolated from maize field.</title>
        <authorList>
            <person name="Lin S.-Y."/>
            <person name="Tsai C.-F."/>
            <person name="Young C.-C."/>
        </authorList>
    </citation>
    <scope>NUCLEOTIDE SEQUENCE [LARGE SCALE GENOMIC DNA]</scope>
    <source>
        <strain evidence="2 3">CC-CFT480</strain>
    </source>
</reference>
<dbReference type="Proteomes" id="UP000321574">
    <property type="component" value="Unassembled WGS sequence"/>
</dbReference>
<comment type="caution">
    <text evidence="2">The sequence shown here is derived from an EMBL/GenBank/DDBJ whole genome shotgun (WGS) entry which is preliminary data.</text>
</comment>
<evidence type="ECO:0000313" key="3">
    <source>
        <dbReference type="Proteomes" id="UP000321574"/>
    </source>
</evidence>